<feature type="domain" description="SEA" evidence="4">
    <location>
        <begin position="4073"/>
        <end position="4194"/>
    </location>
</feature>
<feature type="compositionally biased region" description="Polar residues" evidence="1">
    <location>
        <begin position="1372"/>
        <end position="1387"/>
    </location>
</feature>
<feature type="compositionally biased region" description="Polar residues" evidence="1">
    <location>
        <begin position="2190"/>
        <end position="2201"/>
    </location>
</feature>
<dbReference type="Proteomes" id="UP000515165">
    <property type="component" value="Chromosome 1"/>
</dbReference>
<organism evidence="5 6">
    <name type="scientific">Zalophus californianus</name>
    <name type="common">California sealion</name>
    <dbReference type="NCBI Taxonomy" id="9704"/>
    <lineage>
        <taxon>Eukaryota</taxon>
        <taxon>Metazoa</taxon>
        <taxon>Chordata</taxon>
        <taxon>Craniata</taxon>
        <taxon>Vertebrata</taxon>
        <taxon>Euteleostomi</taxon>
        <taxon>Mammalia</taxon>
        <taxon>Eutheria</taxon>
        <taxon>Laurasiatheria</taxon>
        <taxon>Carnivora</taxon>
        <taxon>Caniformia</taxon>
        <taxon>Pinnipedia</taxon>
        <taxon>Otariidae</taxon>
        <taxon>Zalophus</taxon>
    </lineage>
</organism>
<feature type="compositionally biased region" description="Low complexity" evidence="1">
    <location>
        <begin position="720"/>
        <end position="736"/>
    </location>
</feature>
<feature type="compositionally biased region" description="Polar residues" evidence="1">
    <location>
        <begin position="1224"/>
        <end position="1236"/>
    </location>
</feature>
<feature type="compositionally biased region" description="Polar residues" evidence="1">
    <location>
        <begin position="1185"/>
        <end position="1217"/>
    </location>
</feature>
<reference evidence="6" key="1">
    <citation type="submission" date="2025-08" db="UniProtKB">
        <authorList>
            <consortium name="RefSeq"/>
        </authorList>
    </citation>
    <scope>IDENTIFICATION</scope>
    <source>
        <tissue evidence="6">Blood</tissue>
    </source>
</reference>
<accession>A0A6P9F4H1</accession>
<protein>
    <submittedName>
        <fullName evidence="6">Mucin-16</fullName>
    </submittedName>
</protein>
<feature type="region of interest" description="Disordered" evidence="1">
    <location>
        <begin position="2922"/>
        <end position="2949"/>
    </location>
</feature>
<dbReference type="InterPro" id="IPR036364">
    <property type="entry name" value="SEA_dom_sf"/>
</dbReference>
<feature type="region of interest" description="Disordered" evidence="1">
    <location>
        <begin position="958"/>
        <end position="984"/>
    </location>
</feature>
<proteinExistence type="predicted"/>
<dbReference type="CTD" id="94025"/>
<feature type="region of interest" description="Disordered" evidence="1">
    <location>
        <begin position="1756"/>
        <end position="1867"/>
    </location>
</feature>
<dbReference type="GeneID" id="113916515"/>
<feature type="compositionally biased region" description="Polar residues" evidence="1">
    <location>
        <begin position="474"/>
        <end position="484"/>
    </location>
</feature>
<feature type="region of interest" description="Disordered" evidence="1">
    <location>
        <begin position="208"/>
        <end position="240"/>
    </location>
</feature>
<feature type="compositionally biased region" description="Low complexity" evidence="1">
    <location>
        <begin position="3205"/>
        <end position="3216"/>
    </location>
</feature>
<feature type="region of interest" description="Disordered" evidence="1">
    <location>
        <begin position="107"/>
        <end position="150"/>
    </location>
</feature>
<feature type="compositionally biased region" description="Low complexity" evidence="1">
    <location>
        <begin position="1166"/>
        <end position="1177"/>
    </location>
</feature>
<feature type="compositionally biased region" description="Polar residues" evidence="1">
    <location>
        <begin position="118"/>
        <end position="139"/>
    </location>
</feature>
<evidence type="ECO:0000259" key="4">
    <source>
        <dbReference type="PROSITE" id="PS50024"/>
    </source>
</evidence>
<feature type="region of interest" description="Disordered" evidence="1">
    <location>
        <begin position="1166"/>
        <end position="1276"/>
    </location>
</feature>
<feature type="domain" description="SEA" evidence="4">
    <location>
        <begin position="4228"/>
        <end position="4349"/>
    </location>
</feature>
<evidence type="ECO:0000256" key="1">
    <source>
        <dbReference type="SAM" id="MobiDB-lite"/>
    </source>
</evidence>
<feature type="compositionally biased region" description="Polar residues" evidence="1">
    <location>
        <begin position="2499"/>
        <end position="2514"/>
    </location>
</feature>
<feature type="region of interest" description="Disordered" evidence="1">
    <location>
        <begin position="720"/>
        <end position="742"/>
    </location>
</feature>
<feature type="compositionally biased region" description="Low complexity" evidence="1">
    <location>
        <begin position="815"/>
        <end position="832"/>
    </location>
</feature>
<feature type="compositionally biased region" description="Polar residues" evidence="1">
    <location>
        <begin position="892"/>
        <end position="901"/>
    </location>
</feature>
<feature type="region of interest" description="Disordered" evidence="1">
    <location>
        <begin position="801"/>
        <end position="835"/>
    </location>
</feature>
<feature type="transmembrane region" description="Helical" evidence="2">
    <location>
        <begin position="5045"/>
        <end position="5071"/>
    </location>
</feature>
<keyword evidence="5" id="KW-1185">Reference proteome</keyword>
<feature type="domain" description="SEA" evidence="4">
    <location>
        <begin position="4914"/>
        <end position="5033"/>
    </location>
</feature>
<feature type="domain" description="SEA" evidence="4">
    <location>
        <begin position="3910"/>
        <end position="4031"/>
    </location>
</feature>
<feature type="compositionally biased region" description="Low complexity" evidence="1">
    <location>
        <begin position="517"/>
        <end position="532"/>
    </location>
</feature>
<dbReference type="KEGG" id="zca:113916515"/>
<feature type="compositionally biased region" description="Polar residues" evidence="1">
    <location>
        <begin position="506"/>
        <end position="516"/>
    </location>
</feature>
<keyword evidence="2" id="KW-0812">Transmembrane</keyword>
<dbReference type="RefSeq" id="XP_035582070.1">
    <property type="nucleotide sequence ID" value="XM_035726177.1"/>
</dbReference>
<feature type="compositionally biased region" description="Low complexity" evidence="1">
    <location>
        <begin position="873"/>
        <end position="884"/>
    </location>
</feature>
<feature type="domain" description="SEA" evidence="4">
    <location>
        <begin position="4664"/>
        <end position="4784"/>
    </location>
</feature>
<feature type="compositionally biased region" description="Polar residues" evidence="1">
    <location>
        <begin position="958"/>
        <end position="969"/>
    </location>
</feature>
<feature type="compositionally biased region" description="Low complexity" evidence="1">
    <location>
        <begin position="2465"/>
        <end position="2483"/>
    </location>
</feature>
<evidence type="ECO:0000256" key="3">
    <source>
        <dbReference type="SAM" id="SignalP"/>
    </source>
</evidence>
<feature type="compositionally biased region" description="Low complexity" evidence="1">
    <location>
        <begin position="1396"/>
        <end position="1415"/>
    </location>
</feature>
<feature type="region of interest" description="Disordered" evidence="1">
    <location>
        <begin position="552"/>
        <end position="644"/>
    </location>
</feature>
<feature type="compositionally biased region" description="Low complexity" evidence="1">
    <location>
        <begin position="1610"/>
        <end position="1622"/>
    </location>
</feature>
<feature type="compositionally biased region" description="Polar residues" evidence="1">
    <location>
        <begin position="3091"/>
        <end position="3105"/>
    </location>
</feature>
<dbReference type="InterPro" id="IPR028850">
    <property type="entry name" value="MUC16"/>
</dbReference>
<feature type="compositionally biased region" description="Polar residues" evidence="1">
    <location>
        <begin position="208"/>
        <end position="220"/>
    </location>
</feature>
<feature type="compositionally biased region" description="Polar residues" evidence="1">
    <location>
        <begin position="3218"/>
        <end position="3229"/>
    </location>
</feature>
<dbReference type="InterPro" id="IPR000082">
    <property type="entry name" value="SEA_dom"/>
</dbReference>
<feature type="compositionally biased region" description="Polar residues" evidence="1">
    <location>
        <begin position="1775"/>
        <end position="1820"/>
    </location>
</feature>
<feature type="domain" description="SEA" evidence="4">
    <location>
        <begin position="3596"/>
        <end position="3717"/>
    </location>
</feature>
<feature type="compositionally biased region" description="Low complexity" evidence="1">
    <location>
        <begin position="1756"/>
        <end position="1767"/>
    </location>
</feature>
<feature type="region of interest" description="Disordered" evidence="1">
    <location>
        <begin position="754"/>
        <end position="780"/>
    </location>
</feature>
<feature type="region of interest" description="Disordered" evidence="1">
    <location>
        <begin position="3204"/>
        <end position="3229"/>
    </location>
</feature>
<keyword evidence="2" id="KW-1133">Transmembrane helix</keyword>
<feature type="region of interest" description="Disordered" evidence="1">
    <location>
        <begin position="2186"/>
        <end position="2221"/>
    </location>
</feature>
<feature type="region of interest" description="Disordered" evidence="1">
    <location>
        <begin position="2393"/>
        <end position="2422"/>
    </location>
</feature>
<feature type="compositionally biased region" description="Polar residues" evidence="1">
    <location>
        <begin position="2665"/>
        <end position="2677"/>
    </location>
</feature>
<feature type="compositionally biased region" description="Low complexity" evidence="1">
    <location>
        <begin position="1020"/>
        <end position="1032"/>
    </location>
</feature>
<name>A0A6P9F4H1_ZALCA</name>
<feature type="compositionally biased region" description="Low complexity" evidence="1">
    <location>
        <begin position="2519"/>
        <end position="2534"/>
    </location>
</feature>
<feature type="region of interest" description="Disordered" evidence="1">
    <location>
        <begin position="2256"/>
        <end position="2278"/>
    </location>
</feature>
<feature type="region of interest" description="Disordered" evidence="1">
    <location>
        <begin position="873"/>
        <end position="901"/>
    </location>
</feature>
<feature type="region of interest" description="Disordered" evidence="1">
    <location>
        <begin position="2310"/>
        <end position="2341"/>
    </location>
</feature>
<feature type="region of interest" description="Disordered" evidence="1">
    <location>
        <begin position="1535"/>
        <end position="1572"/>
    </location>
</feature>
<feature type="compositionally biased region" description="Polar residues" evidence="1">
    <location>
        <begin position="2548"/>
        <end position="2558"/>
    </location>
</feature>
<dbReference type="Gene3D" id="3.30.70.960">
    <property type="entry name" value="SEA domain"/>
    <property type="match status" value="10"/>
</dbReference>
<feature type="compositionally biased region" description="Polar residues" evidence="1">
    <location>
        <begin position="2256"/>
        <end position="2269"/>
    </location>
</feature>
<evidence type="ECO:0000256" key="2">
    <source>
        <dbReference type="SAM" id="Phobius"/>
    </source>
</evidence>
<feature type="compositionally biased region" description="Low complexity" evidence="1">
    <location>
        <begin position="1549"/>
        <end position="1559"/>
    </location>
</feature>
<feature type="region of interest" description="Disordered" evidence="1">
    <location>
        <begin position="3091"/>
        <end position="3119"/>
    </location>
</feature>
<feature type="compositionally biased region" description="Low complexity" evidence="1">
    <location>
        <begin position="1310"/>
        <end position="1327"/>
    </location>
</feature>
<evidence type="ECO:0000313" key="5">
    <source>
        <dbReference type="Proteomes" id="UP000515165"/>
    </source>
</evidence>
<dbReference type="PANTHER" id="PTHR14672">
    <property type="entry name" value="MUCIN-16"/>
    <property type="match status" value="1"/>
</dbReference>
<feature type="domain" description="SEA" evidence="4">
    <location>
        <begin position="4508"/>
        <end position="4629"/>
    </location>
</feature>
<dbReference type="OrthoDB" id="9947814at2759"/>
<feature type="compositionally biased region" description="Low complexity" evidence="1">
    <location>
        <begin position="485"/>
        <end position="503"/>
    </location>
</feature>
<feature type="compositionally biased region" description="Polar residues" evidence="1">
    <location>
        <begin position="561"/>
        <end position="616"/>
    </location>
</feature>
<gene>
    <name evidence="6" type="primary">MUC16</name>
</gene>
<feature type="compositionally biased region" description="Polar residues" evidence="1">
    <location>
        <begin position="1058"/>
        <end position="1092"/>
    </location>
</feature>
<feature type="region of interest" description="Disordered" evidence="1">
    <location>
        <begin position="3453"/>
        <end position="3501"/>
    </location>
</feature>
<feature type="region of interest" description="Disordered" evidence="1">
    <location>
        <begin position="3261"/>
        <end position="3306"/>
    </location>
</feature>
<keyword evidence="2" id="KW-0472">Membrane</keyword>
<feature type="region of interest" description="Disordered" evidence="1">
    <location>
        <begin position="914"/>
        <end position="939"/>
    </location>
</feature>
<feature type="compositionally biased region" description="Polar residues" evidence="1">
    <location>
        <begin position="1648"/>
        <end position="1682"/>
    </location>
</feature>
<evidence type="ECO:0000313" key="6">
    <source>
        <dbReference type="RefSeq" id="XP_035582070.1"/>
    </source>
</evidence>
<sequence length="5102" mass="532185">MGWEGPRYPGRQRGHLLPLALSLLLICGPGTDGSMMSITNFRTYETSSWLNRDPSTPVTVVDPAGTQESVATTTRELSEGIYGGTTWSTGDPAPLVTILSLVTGLSTRSPGTSEDIINPSSKEPSSSLKTRTTVGTSFRETPTETTPTDTTMGLATLQSLTTGSGSTKLLHLSTGTVVPAESSTETVVVTNNISPSPYPVEARATIYSGTPEGTSQSRGTMSFLHRESTSTRNVQQVSSVLTSKTTEMDLSTWLGSTEGTTMDKHFPSSPSSTGLQDSATSFVITPKVATGSVTEKSELKTKTWVSSMVAPSIAFSKRAVTAEQQTGGSVGEAYSSAITWSEKTTGSDLIHGASPGATDTLHLTSIEQTTSPSLTFKSQAITSFTNASGGVMSSSPSITFPSMRSKTLVAITSVATSDASSMPGQLSETSSPAEVSVMGVTTAPTPDVSTTITTMGTNSVLTTMSNPERRVSTLATETSMSSLEPASTWSPTTASTPTSGPWAITDTGSPETSSAMGTTSSLVSSTESGSLSTPHGLVTIIGTSLHIPSYASAKETKSTNKRTWSPSDTTTSMPISTTSGTATMSPSLPHDLSTSWTTDHPNTKTEPNILQSNSQPDFLPTLDWATGKSVSTSTTTTSHPQGNTFQEISVGNMISRTTSQLPVFAKKITGGVTSNEMVSHSTNMLTGRPALISKEAGHSINEIPTIKGITMATKTVLPGATSQGTGASDASATASWAEDHAAGTQGFARPEVTMSMGAGSEDGSGTSPSSDLDLTSPSSLVPSRAMTSLSLVSATSQARGLSAPVPATSPGAPGKLGTTGTLSTTLGRVTSLPSDLSSTSVETRVISEASTTTEGLHLSENTAVTSMGIISTAQDSQSSAPADSETPKDTTPIVTSSLSGNATVSTRMAGLSEATELKTQSTSSLAPELGDTSASQHTVMTSEKVTVPSVIDTTNEASRTDVISSSRTSMPGPAPSTLSPDIPMAINTRPSTSPVMKESTTITMATETVLPGATPQGTGASDASATASWAESHAAGTQGFARPEVTMSMGAGSEDGSRTSPSSDLDFTSPSSLVPSRAMTSLSLVSPTSQARGLSAPVPATSPGAPGKLGTTGTLSTNLVRVTRSPSDLSSTSVETRVISEASTTTEGLHLSENTAVTSMGIISTAQDSQSSAPADSETPKDTTPIVTSSLSGNATVSTRMPGLSETTELKTQSMSSLAPEPGDTSTSRHTVTASEKVTVPSVTSTDTTDEDPSTNVISSSRTSMPGPAPSTLSPDIPKAFNTGLSTSPIMTEFTAITMDTETVLPGAISEGTGASDASATASWAESHAAGTQGFERPEVTMSMGAGSEDGSRTSPSSDLDLTSPSSLVPSQAMTSPSVVSPTSQARGLSPPVPATSPGTPGLLGTTGTLSKTLGHMTRSPSDLSSTSVETRVISEASTTTEGLHLSGNTAMTSMRIITSARESQSSTPADSETPKGTTPIVTSSLSGDATVSTRMAVLSETTELETQSTSSFAPELGDTSASRLTAMTSEKVTVPSVMSTDTTDEDSSTNVISSSRTSMPGPAPSTLSPDIPTAINTRLSTSPVMTESTAITMATETVLPGATPQGTGASDASATASWAESHAAGTQGFARPEVTMSMGAGSEDGSRTSPSSDLDFTSPSSLVPSRAMTSLSLVSPTSQARGLSAPVPATSPGAPGKLGTTGTLSTTFVRVTSSSSDLSSTSVETRVISEASTTTEGLHLSGNTAVTSMGIISTAQDSQSSAPADSETPKDTTPIVTSSLSGDATISTPMAGLSETTELKTQSTSSLAPELGDTSTSRHTATDSEKVTVPSVMSTDTTDEASRTDVISSGRTSMPGSAPSTLSPDIPTAINTRLSTSSLSVEPGTITIFTTKGPAGVTSFPESKVSVSVSESTPYLSTVMLSSAETISIDTLVPSLSTVTSGVPGDSSATFSASSFLRTERGPGDAMSTIAESLPSSASIPFPSLTFTPAYSSTSPAPHGITSSLVTQRMVGTNTGAERSTAEGPLGVVSTLETWTEPVRTSLSTIVDTRMTEHIHLGTVTSSSQLPPQSTQLTRTDGIMEHITEIPNEAAHGGATEPVHVPVAPTSSASPRGPPTEWTEKAEITALKTTSTATLTTTVSTPTSRMLTLLRTSGKTASTSTRGMTITTPDVSPDVLEMTASLATRPGAETSTELPRTASSVFRRESETIPSLVPSSGAKNSPAIPTLTVSFSEPETTISWVTYPAETSSTISRETLNVSHSDSDSTPPIATGSGEEVSSAVPTLTVFPGVPEMVTALVTSPAAETSMVLSTLTDSQDAPETSASWVTHPGAQSSSSIPTPTVSPGVIGVKISPVTNSGAEASRAFTTLTDSPHEPETTASRVTHAGTEAISTVGTLTVSPGEPNTTASWAHSTENSTPVSRITPNFAQSELDTTLSMATTPGAEASSATPTITVSPGVPAMMTSQATSSETDASTTSLTLTESLRESDTTVSLVTRPAETSPTVPWTTPNVSRSESDSTPSTAASLETEASSAVPTTPISPGVPDMVTSQATSSETDASMVISPLTLSPGEPANTVSWVNHYGAQTSSSIPTPTVSPGILGVGTSVVTSSGAETSATFLTLTDSSHDSETTTLWVTHSAKTSTPVSRITPNFSYSESDISLSTVTTPGAESSSPSATTTLPGVPGLVTLLVTSSEAETNPTFTTLTDSLHELETTASWVTHSEKEASSAVSALPISPGEPDTAVSLVTHPAETSPTIPKATPRFSHSESDTTHSIATSSGAQTVSAIPTATVSPGVSGVEISLVTSSEKDDSMASPTLTLSLGESVTTATMVTRSGVQTRSDIPAPTVSSTVPELVTSMVTSSGAEASTILTTLTVSPGQLETTASWVTHSEKEASSAVSALPISPGEPDTALSLVTHPAETSPTIPKATPSFSHSESDTTHSIATSSGAQTISAIPTATVSPGVSGVEISLVTSSEKDDSMASPTLTLSLGESVTTATMVTHSGVQTRSDIPAPTVSSTVPELVTSVVTSSGAEASTILTTLTVSPGQLETTASWVTHSEKEASSAVSALPISPGEPDTAVSLVTHPAETSPTIPKATPSFSHSESDTIHSKATSSGAQTISAIPTVTVSPGVSGVEISPVTSSGAETSSTLTTLTVSPGQLETTASWVTHSGIEARSAVPTQTDSPGELDTPVFLVTHPAETSPTVPQTTPSVFHSESYTTPSMTTSCGAEASSAIPTQTDSPHKPDIAVSLVIPSAETSPTVPTTPPVFSKSEPDTKHSVGTSLGAEASSAVPTPTISPGVPDMMTSQVPSSETDANMTIPSLTLSPGEPATTALLVPQSNAKTSANFPGSTAFPHLPETAASPSIQPELEISEALPAQTVSLSPAKITSFTTPATETSRVDLGPTISLGVPAETASLSTHLGTDITTISSSTLSPVLLVTTGLLATSPASDASTGIPTSTAGDLGPVSTPATTGEPYTLTSWSTEPSPPVTSVGLPELSKTVMGNTLTLIASETPTPPKTSHRKGLNTTTVLKTTTLETTNLAATGSGPIIVETTTTFNTSAGSPFVPETSPGMSTLTSLSVASETTAVPFLMPFTVNFTITNLHYTEDMENSSSEIFSATERNLQHLLGTLFKNSSIGSLYAGCSLTLLRAEKDGTSTRMDAVCTYRPDPTGFSLDREGLSWELSQQTHGVTQLGPYTLDRDSLCVNGYNYQYWIPTTSTPLTSTFSPGLPASLPPTPNSTAAGVGPALVPFTLNFTITNLLCTPDMRHPGSMKFNSTERALKSLLGPLFKNTSIGPLYSGCRLTLLRTEKGGAATGVDAICTYHPDPMGRRLNRVELYQELNQLTHGVTWLGTYTLDRDSLYINGYNHQYWTPTTSTPVTSTFSPESSTTLSPILSSTAPVPFLVLFTLNFTITNLHYEQDMQHPGSWKFTSTERILQGLLKPLFKNSSLGSLYSGCRLASLRPEKDGAATRVDAMCMHRSDPEGRGLDREQLYWELSQLTHGIALLGHYTLDRNSLCVNGFTHQSPAPITNSYTHQVLTSTPSTSTISPVTSETPIPTSTATGPALVLFTLNFTITNLHHQEGMSHPGSWRFNTTQRNLQHLLGPLFKNTSVGPLYSGCRLTLLRPEKGGAATGVDAICTYQPDASGLQLDRERLYWELSQQTHGVTQLGSYILDRDSLCVNGYTRPPPTSIPSVPVTSTPSEASAAPISFSSSTASGPDLVPFTLNFTITNLHYTEDMQLMGSAKFNKTEKILQSLLRPLFKNTSVGPLYSGCRLTLLRPEKDGAATGADAICTHRPDPVGPGLDRERLYQELSQLTSGVTRLGPYTLDPDSLYIDGYTRQTRATTPSSYTYPASATTPNTTGPILVSFTLNFTITNLHYTKDMGHPSSSKFNSTERILQHRLRLLFNKTSVGPFYAGCRLASLRLEKGGAATGVDITCTIHSDPAGPRLDKEQLYRELSRETYGITQLGSFTLDRESLYINGYNYGAMAPTTTTGEVGEEPFTLNFTIDNLRYSADMGHPGSRKFNITDSLMQHLLGPLFQRSSLGARYAGCKVTSLRSVKNGAKTRVDILCTYRQPPSSPGLPARQVFHELSRQTRGITRLGPYSLDKDSLYLNGYNERGPDEPPTTPEAATTFLPRSSPPVQLEATTAMGHSLKTLTLNFTISNLQYSMDLNNGSAMFNSTKRTLQRLLGSLFLKSSLGPFYSGCRLISLRPEKDGAASHVDTICTYHHDSMGHGLDRERLYWELNQLTHGVTQMGLYTLVSDSLFVNGYAPQSLSTQREYQLNFRIINWNLSNPDPISLEYTALWRDIQDKVTKLYRGSQLQDIFRSCLVTNLTLGSMFVTIQALFSSNVDPSVVKKVFLDKTLNVSSHWLGATYQLADLHVTEVEPSAHLPTDKPTSSPRPEHFQLSFTVTNLLYSQDTAQPGTTKHRQNKRSIENALNQLFQNSSIKSFFSGCEVLAFRSVPHSNHTGVDSLCNFSPLAWRLDRVAIYLEFLMLTKNGTQLQNFTLDRNSVLVDGYSPNRNDVLTENPDLPFWAIIIICLVGLLVLITCLICCFLVTVHQRKKEGNYEVQQHSLGSYLPHLDLRKLQ</sequence>
<feature type="domain" description="SEA" evidence="4">
    <location>
        <begin position="4374"/>
        <end position="4495"/>
    </location>
</feature>
<keyword evidence="3" id="KW-0732">Signal</keyword>
<feature type="region of interest" description="Disordered" evidence="1">
    <location>
        <begin position="258"/>
        <end position="277"/>
    </location>
</feature>
<dbReference type="SUPFAM" id="SSF82671">
    <property type="entry name" value="SEA domain"/>
    <property type="match status" value="10"/>
</dbReference>
<feature type="domain" description="SEA" evidence="4">
    <location>
        <begin position="4789"/>
        <end position="4900"/>
    </location>
</feature>
<feature type="region of interest" description="Disordered" evidence="1">
    <location>
        <begin position="1600"/>
        <end position="1703"/>
    </location>
</feature>
<feature type="compositionally biased region" description="Polar residues" evidence="1">
    <location>
        <begin position="3453"/>
        <end position="3466"/>
    </location>
</feature>
<feature type="region of interest" description="Disordered" evidence="1">
    <location>
        <begin position="2665"/>
        <end position="2684"/>
    </location>
</feature>
<feature type="compositionally biased region" description="Polar residues" evidence="1">
    <location>
        <begin position="268"/>
        <end position="277"/>
    </location>
</feature>
<feature type="compositionally biased region" description="Polar residues" evidence="1">
    <location>
        <begin position="1419"/>
        <end position="1488"/>
    </location>
</feature>
<feature type="compositionally biased region" description="Polar residues" evidence="1">
    <location>
        <begin position="230"/>
        <end position="240"/>
    </location>
</feature>
<feature type="compositionally biased region" description="Low complexity" evidence="1">
    <location>
        <begin position="1353"/>
        <end position="1371"/>
    </location>
</feature>
<feature type="region of interest" description="Disordered" evidence="1">
    <location>
        <begin position="2465"/>
        <end position="2558"/>
    </location>
</feature>
<feature type="region of interest" description="Disordered" evidence="1">
    <location>
        <begin position="474"/>
        <end position="532"/>
    </location>
</feature>
<feature type="chain" id="PRO_5027625215" evidence="3">
    <location>
        <begin position="34"/>
        <end position="5102"/>
    </location>
</feature>
<feature type="region of interest" description="Disordered" evidence="1">
    <location>
        <begin position="1309"/>
        <end position="1488"/>
    </location>
</feature>
<feature type="region of interest" description="Disordered" evidence="1">
    <location>
        <begin position="1009"/>
        <end position="1113"/>
    </location>
</feature>
<feature type="compositionally biased region" description="Polar residues" evidence="1">
    <location>
        <begin position="2773"/>
        <end position="2783"/>
    </location>
</feature>
<feature type="domain" description="SEA" evidence="4">
    <location>
        <begin position="3754"/>
        <end position="3875"/>
    </location>
</feature>
<feature type="compositionally biased region" description="Polar residues" evidence="1">
    <location>
        <begin position="1846"/>
        <end position="1867"/>
    </location>
</feature>
<dbReference type="PROSITE" id="PS50024">
    <property type="entry name" value="SEA"/>
    <property type="match status" value="10"/>
</dbReference>
<feature type="signal peptide" evidence="3">
    <location>
        <begin position="1"/>
        <end position="33"/>
    </location>
</feature>
<feature type="compositionally biased region" description="Low complexity" evidence="1">
    <location>
        <begin position="1238"/>
        <end position="1247"/>
    </location>
</feature>
<feature type="compositionally biased region" description="Polar residues" evidence="1">
    <location>
        <begin position="2310"/>
        <end position="2326"/>
    </location>
</feature>
<feature type="compositionally biased region" description="Low complexity" evidence="1">
    <location>
        <begin position="763"/>
        <end position="780"/>
    </location>
</feature>
<dbReference type="Pfam" id="PF01390">
    <property type="entry name" value="SEA"/>
    <property type="match status" value="10"/>
</dbReference>
<dbReference type="FunFam" id="3.30.70.960:FF:000003">
    <property type="entry name" value="MUC16 isoform 1"/>
    <property type="match status" value="8"/>
</dbReference>
<feature type="region of interest" description="Disordered" evidence="1">
    <location>
        <begin position="2753"/>
        <end position="2783"/>
    </location>
</feature>
<dbReference type="PANTHER" id="PTHR14672:SF1">
    <property type="entry name" value="MUCIN-16"/>
    <property type="match status" value="1"/>
</dbReference>